<evidence type="ECO:0000256" key="2">
    <source>
        <dbReference type="ARBA" id="ARBA00007362"/>
    </source>
</evidence>
<dbReference type="InterPro" id="IPR000620">
    <property type="entry name" value="EamA_dom"/>
</dbReference>
<dbReference type="PANTHER" id="PTHR22911">
    <property type="entry name" value="ACYL-MALONYL CONDENSING ENZYME-RELATED"/>
    <property type="match status" value="1"/>
</dbReference>
<feature type="transmembrane region" description="Helical" evidence="8">
    <location>
        <begin position="71"/>
        <end position="90"/>
    </location>
</feature>
<evidence type="ECO:0000256" key="5">
    <source>
        <dbReference type="ARBA" id="ARBA00022692"/>
    </source>
</evidence>
<feature type="transmembrane region" description="Helical" evidence="8">
    <location>
        <begin position="266"/>
        <end position="286"/>
    </location>
</feature>
<protein>
    <submittedName>
        <fullName evidence="10">EamA family transporter RarD</fullName>
    </submittedName>
</protein>
<dbReference type="Proteomes" id="UP000313231">
    <property type="component" value="Unassembled WGS sequence"/>
</dbReference>
<keyword evidence="5 8" id="KW-0812">Transmembrane</keyword>
<dbReference type="GO" id="GO:0005886">
    <property type="term" value="C:plasma membrane"/>
    <property type="evidence" value="ECO:0007669"/>
    <property type="project" value="UniProtKB-SubCell"/>
</dbReference>
<evidence type="ECO:0000256" key="3">
    <source>
        <dbReference type="ARBA" id="ARBA00022448"/>
    </source>
</evidence>
<evidence type="ECO:0000256" key="8">
    <source>
        <dbReference type="SAM" id="Phobius"/>
    </source>
</evidence>
<dbReference type="InterPro" id="IPR004626">
    <property type="entry name" value="RarD"/>
</dbReference>
<evidence type="ECO:0000256" key="1">
    <source>
        <dbReference type="ARBA" id="ARBA00004651"/>
    </source>
</evidence>
<keyword evidence="6 8" id="KW-1133">Transmembrane helix</keyword>
<feature type="domain" description="EamA" evidence="9">
    <location>
        <begin position="151"/>
        <end position="281"/>
    </location>
</feature>
<dbReference type="OrthoDB" id="369870at2"/>
<dbReference type="InterPro" id="IPR037185">
    <property type="entry name" value="EmrE-like"/>
</dbReference>
<organism evidence="10 11">
    <name type="scientific">Nocardioides albidus</name>
    <dbReference type="NCBI Taxonomy" id="1517589"/>
    <lineage>
        <taxon>Bacteria</taxon>
        <taxon>Bacillati</taxon>
        <taxon>Actinomycetota</taxon>
        <taxon>Actinomycetes</taxon>
        <taxon>Propionibacteriales</taxon>
        <taxon>Nocardioidaceae</taxon>
        <taxon>Nocardioides</taxon>
    </lineage>
</organism>
<dbReference type="RefSeq" id="WP_139624513.1">
    <property type="nucleotide sequence ID" value="NZ_VDMP01000027.1"/>
</dbReference>
<dbReference type="PANTHER" id="PTHR22911:SF137">
    <property type="entry name" value="SOLUTE CARRIER FAMILY 35 MEMBER G2-RELATED"/>
    <property type="match status" value="1"/>
</dbReference>
<feature type="transmembrane region" description="Helical" evidence="8">
    <location>
        <begin position="177"/>
        <end position="197"/>
    </location>
</feature>
<gene>
    <name evidence="10" type="primary">rarD</name>
    <name evidence="10" type="ORF">FHP29_19410</name>
</gene>
<keyword evidence="11" id="KW-1185">Reference proteome</keyword>
<comment type="similarity">
    <text evidence="2">Belongs to the EamA transporter family.</text>
</comment>
<dbReference type="AlphaFoldDB" id="A0A5C4VKM2"/>
<feature type="domain" description="EamA" evidence="9">
    <location>
        <begin position="6"/>
        <end position="142"/>
    </location>
</feature>
<feature type="transmembrane region" description="Helical" evidence="8">
    <location>
        <begin position="7"/>
        <end position="25"/>
    </location>
</feature>
<evidence type="ECO:0000313" key="10">
    <source>
        <dbReference type="EMBL" id="TNM36327.1"/>
    </source>
</evidence>
<feature type="transmembrane region" description="Helical" evidence="8">
    <location>
        <begin position="102"/>
        <end position="119"/>
    </location>
</feature>
<evidence type="ECO:0000313" key="11">
    <source>
        <dbReference type="Proteomes" id="UP000313231"/>
    </source>
</evidence>
<sequence length="302" mass="32395">MSEERRGFTLGVLAYLIWGAFPLYWPLLEPSGAVEILAHRMVWSLVVMGVLVVALRRTAALRAILRDRRTTLLLIVAAATITSNWGTYIYGVNSDRVVETSLGYFINPLVTVLMGVLFLGERLRPVQWTALAIGFVAVAVLTVDYGRPPVIALVLAFSFGTYGLAKKSAGVGAIESLTFETAVIAPFALAYLMWLGTTGGAHFTSEGPGHIALLVASGVITAVPLLCFGAAATRVSMTTLGLLQYLAPILQFALGVTVLGEEMPPGRWLGFGLVWLALAVFTVEALRHHRRQLALAAEACAI</sequence>
<feature type="transmembrane region" description="Helical" evidence="8">
    <location>
        <begin position="37"/>
        <end position="59"/>
    </location>
</feature>
<comment type="subcellular location">
    <subcellularLocation>
        <location evidence="1">Cell membrane</location>
        <topology evidence="1">Multi-pass membrane protein</topology>
    </subcellularLocation>
</comment>
<evidence type="ECO:0000259" key="9">
    <source>
        <dbReference type="Pfam" id="PF00892"/>
    </source>
</evidence>
<accession>A0A5C4VKM2</accession>
<feature type="transmembrane region" description="Helical" evidence="8">
    <location>
        <begin position="242"/>
        <end position="260"/>
    </location>
</feature>
<keyword evidence="3" id="KW-0813">Transport</keyword>
<reference evidence="10 11" key="1">
    <citation type="journal article" date="2016" name="Int. J. Syst. Evol. Microbiol.">
        <title>Nocardioides albidus sp. nov., an actinobacterium isolated from garden soil.</title>
        <authorList>
            <person name="Singh H."/>
            <person name="Du J."/>
            <person name="Trinh H."/>
            <person name="Won K."/>
            <person name="Yang J.E."/>
            <person name="Yin C."/>
            <person name="Kook M."/>
            <person name="Yi T.H."/>
        </authorList>
    </citation>
    <scope>NUCLEOTIDE SEQUENCE [LARGE SCALE GENOMIC DNA]</scope>
    <source>
        <strain evidence="10 11">CCTCC AB 2015297</strain>
    </source>
</reference>
<keyword evidence="7 8" id="KW-0472">Membrane</keyword>
<dbReference type="Pfam" id="PF00892">
    <property type="entry name" value="EamA"/>
    <property type="match status" value="2"/>
</dbReference>
<feature type="transmembrane region" description="Helical" evidence="8">
    <location>
        <begin position="149"/>
        <end position="165"/>
    </location>
</feature>
<evidence type="ECO:0000256" key="6">
    <source>
        <dbReference type="ARBA" id="ARBA00022989"/>
    </source>
</evidence>
<dbReference type="EMBL" id="VDMP01000027">
    <property type="protein sequence ID" value="TNM36327.1"/>
    <property type="molecule type" value="Genomic_DNA"/>
</dbReference>
<keyword evidence="4" id="KW-1003">Cell membrane</keyword>
<feature type="transmembrane region" description="Helical" evidence="8">
    <location>
        <begin position="209"/>
        <end position="230"/>
    </location>
</feature>
<comment type="caution">
    <text evidence="10">The sequence shown here is derived from an EMBL/GenBank/DDBJ whole genome shotgun (WGS) entry which is preliminary data.</text>
</comment>
<name>A0A5C4VKM2_9ACTN</name>
<dbReference type="NCBIfam" id="TIGR00688">
    <property type="entry name" value="rarD"/>
    <property type="match status" value="1"/>
</dbReference>
<dbReference type="SUPFAM" id="SSF103481">
    <property type="entry name" value="Multidrug resistance efflux transporter EmrE"/>
    <property type="match status" value="2"/>
</dbReference>
<proteinExistence type="inferred from homology"/>
<evidence type="ECO:0000256" key="7">
    <source>
        <dbReference type="ARBA" id="ARBA00023136"/>
    </source>
</evidence>
<evidence type="ECO:0000256" key="4">
    <source>
        <dbReference type="ARBA" id="ARBA00022475"/>
    </source>
</evidence>
<feature type="transmembrane region" description="Helical" evidence="8">
    <location>
        <begin position="126"/>
        <end position="143"/>
    </location>
</feature>